<name>A0A0K2TNV5_LEPSM</name>
<organism evidence="1">
    <name type="scientific">Lepeophtheirus salmonis</name>
    <name type="common">Salmon louse</name>
    <name type="synonym">Caligus salmonis</name>
    <dbReference type="NCBI Taxonomy" id="72036"/>
    <lineage>
        <taxon>Eukaryota</taxon>
        <taxon>Metazoa</taxon>
        <taxon>Ecdysozoa</taxon>
        <taxon>Arthropoda</taxon>
        <taxon>Crustacea</taxon>
        <taxon>Multicrustacea</taxon>
        <taxon>Hexanauplia</taxon>
        <taxon>Copepoda</taxon>
        <taxon>Siphonostomatoida</taxon>
        <taxon>Caligidae</taxon>
        <taxon>Lepeophtheirus</taxon>
    </lineage>
</organism>
<dbReference type="EMBL" id="HACA01010154">
    <property type="protein sequence ID" value="CDW27515.1"/>
    <property type="molecule type" value="Transcribed_RNA"/>
</dbReference>
<evidence type="ECO:0000313" key="1">
    <source>
        <dbReference type="EMBL" id="CDW27515.1"/>
    </source>
</evidence>
<accession>A0A0K2TNV5</accession>
<protein>
    <submittedName>
        <fullName evidence="1">Uncharacterized protein</fullName>
    </submittedName>
</protein>
<proteinExistence type="predicted"/>
<reference evidence="1" key="1">
    <citation type="submission" date="2014-05" db="EMBL/GenBank/DDBJ databases">
        <authorList>
            <person name="Chronopoulou M."/>
        </authorList>
    </citation>
    <scope>NUCLEOTIDE SEQUENCE</scope>
    <source>
        <tissue evidence="1">Whole organism</tissue>
    </source>
</reference>
<sequence>DVSYLVHLHLTIRQNHFCVDFECFRERRTAEFGQPECSVSTVFAHLNSANQRSIVDFGWSRVQITLINTRNWLQSNKSNITSSTVTCTQIV</sequence>
<feature type="non-terminal residue" evidence="1">
    <location>
        <position position="1"/>
    </location>
</feature>
<dbReference type="AlphaFoldDB" id="A0A0K2TNV5"/>